<dbReference type="SUPFAM" id="SSF52096">
    <property type="entry name" value="ClpP/crotonase"/>
    <property type="match status" value="1"/>
</dbReference>
<evidence type="ECO:0000313" key="4">
    <source>
        <dbReference type="Proteomes" id="UP001579974"/>
    </source>
</evidence>
<dbReference type="InterPro" id="IPR018376">
    <property type="entry name" value="Enoyl-CoA_hyd/isom_CS"/>
</dbReference>
<dbReference type="Pfam" id="PF00378">
    <property type="entry name" value="ECH_1"/>
    <property type="match status" value="1"/>
</dbReference>
<dbReference type="Proteomes" id="UP001579974">
    <property type="component" value="Unassembled WGS sequence"/>
</dbReference>
<comment type="similarity">
    <text evidence="1 2">Belongs to the enoyl-CoA hydratase/isomerase family.</text>
</comment>
<evidence type="ECO:0000256" key="1">
    <source>
        <dbReference type="ARBA" id="ARBA00005254"/>
    </source>
</evidence>
<dbReference type="RefSeq" id="WP_275472818.1">
    <property type="nucleotide sequence ID" value="NZ_CP162940.1"/>
</dbReference>
<dbReference type="CDD" id="cd06558">
    <property type="entry name" value="crotonase-like"/>
    <property type="match status" value="1"/>
</dbReference>
<reference evidence="3 4" key="1">
    <citation type="journal article" date="2024" name="Int. J. Mol. Sci.">
        <title>Exploration of Alicyclobacillus spp. Genome in Search of Antibiotic Resistance.</title>
        <authorList>
            <person name="Bucka-Kolendo J."/>
            <person name="Kiousi D.E."/>
            <person name="Dekowska A."/>
            <person name="Mikolajczuk-Szczyrba A."/>
            <person name="Karadedos D.M."/>
            <person name="Michael P."/>
            <person name="Galanis A."/>
            <person name="Sokolowska B."/>
        </authorList>
    </citation>
    <scope>NUCLEOTIDE SEQUENCE [LARGE SCALE GENOMIC DNA]</scope>
    <source>
        <strain evidence="3 4">KKP 3000</strain>
    </source>
</reference>
<gene>
    <name evidence="3" type="ORF">KKP3000_000922</name>
</gene>
<proteinExistence type="inferred from homology"/>
<dbReference type="InterPro" id="IPR001753">
    <property type="entry name" value="Enoyl-CoA_hydra/iso"/>
</dbReference>
<sequence>MSVDDLLVEDIGAIRVLKLNRPHRLNAFDASMSDHLIDALTGASRDDSVRAVVITGCGRGFCSGLDLSRFTDGSLFPSTRHARLDDLEWVGRLIECVVYNDKPVIAAINGAAAGAGLSLALACDFRYAAQTATLTTGYIRRALSPDAGMTYLLPRIVGHAAATDLILTGRDVTADEAFRIGLVHQVVAPEQLEESALELAERLAAGPPIATTLSKRLLVSTYEVSLVQQLKAELRDLKECLATEDVREGITAMMEKRVPKFQGK</sequence>
<organism evidence="3 4">
    <name type="scientific">Alicyclobacillus fastidiosus</name>
    <dbReference type="NCBI Taxonomy" id="392011"/>
    <lineage>
        <taxon>Bacteria</taxon>
        <taxon>Bacillati</taxon>
        <taxon>Bacillota</taxon>
        <taxon>Bacilli</taxon>
        <taxon>Bacillales</taxon>
        <taxon>Alicyclobacillaceae</taxon>
        <taxon>Alicyclobacillus</taxon>
    </lineage>
</organism>
<comment type="caution">
    <text evidence="3">The sequence shown here is derived from an EMBL/GenBank/DDBJ whole genome shotgun (WGS) entry which is preliminary data.</text>
</comment>
<dbReference type="InterPro" id="IPR051053">
    <property type="entry name" value="ECH/Chromodomain_protein"/>
</dbReference>
<dbReference type="EMBL" id="JBDXSU010000017">
    <property type="protein sequence ID" value="MFB5192128.1"/>
    <property type="molecule type" value="Genomic_DNA"/>
</dbReference>
<dbReference type="PANTHER" id="PTHR43684">
    <property type="match status" value="1"/>
</dbReference>
<dbReference type="PROSITE" id="PS00166">
    <property type="entry name" value="ENOYL_COA_HYDRATASE"/>
    <property type="match status" value="1"/>
</dbReference>
<dbReference type="PANTHER" id="PTHR43684:SF4">
    <property type="entry name" value="ENOYL-COA HYDRATASE_ISOMERASE FAMILY PROTEIN (AFU_ORTHOLOGUE AFUA_1G01890)"/>
    <property type="match status" value="1"/>
</dbReference>
<name>A0ABV5AIM4_9BACL</name>
<keyword evidence="4" id="KW-1185">Reference proteome</keyword>
<protein>
    <submittedName>
        <fullName evidence="3">Enoyl-CoA hydratase-related protein</fullName>
    </submittedName>
</protein>
<evidence type="ECO:0000256" key="2">
    <source>
        <dbReference type="RuleBase" id="RU003707"/>
    </source>
</evidence>
<evidence type="ECO:0000313" key="3">
    <source>
        <dbReference type="EMBL" id="MFB5192128.1"/>
    </source>
</evidence>
<dbReference type="InterPro" id="IPR029045">
    <property type="entry name" value="ClpP/crotonase-like_dom_sf"/>
</dbReference>
<accession>A0ABV5AIM4</accession>
<dbReference type="Gene3D" id="3.90.226.10">
    <property type="entry name" value="2-enoyl-CoA Hydratase, Chain A, domain 1"/>
    <property type="match status" value="1"/>
</dbReference>